<accession>A0A7I8L7A6</accession>
<reference evidence="1" key="1">
    <citation type="submission" date="2020-02" db="EMBL/GenBank/DDBJ databases">
        <authorList>
            <person name="Scholz U."/>
            <person name="Mascher M."/>
            <person name="Fiebig A."/>
        </authorList>
    </citation>
    <scope>NUCLEOTIDE SEQUENCE</scope>
</reference>
<protein>
    <submittedName>
        <fullName evidence="1">Uncharacterized protein</fullName>
    </submittedName>
</protein>
<sequence length="132" mass="15178">MSHMLLHVLGHSIFWDSSLEMLLHAIFMKHKYIFNLENNQEHNQVQTTKIIEESTKRSKGCKEWTVELIDPLKNRYKFRAFNSLDEATTVYDNFASELSQKIECHGTLSNIHDTESDSNGFLSADIASSADL</sequence>
<dbReference type="Proteomes" id="UP000663760">
    <property type="component" value="Chromosome 11"/>
</dbReference>
<evidence type="ECO:0000313" key="2">
    <source>
        <dbReference type="Proteomes" id="UP000663760"/>
    </source>
</evidence>
<proteinExistence type="predicted"/>
<evidence type="ECO:0000313" key="1">
    <source>
        <dbReference type="EMBL" id="CAA7405154.1"/>
    </source>
</evidence>
<keyword evidence="2" id="KW-1185">Reference proteome</keyword>
<dbReference type="EMBL" id="LR746274">
    <property type="protein sequence ID" value="CAA7405154.1"/>
    <property type="molecule type" value="Genomic_DNA"/>
</dbReference>
<dbReference type="AlphaFoldDB" id="A0A7I8L7A6"/>
<name>A0A7I8L7A6_SPIIN</name>
<organism evidence="1 2">
    <name type="scientific">Spirodela intermedia</name>
    <name type="common">Intermediate duckweed</name>
    <dbReference type="NCBI Taxonomy" id="51605"/>
    <lineage>
        <taxon>Eukaryota</taxon>
        <taxon>Viridiplantae</taxon>
        <taxon>Streptophyta</taxon>
        <taxon>Embryophyta</taxon>
        <taxon>Tracheophyta</taxon>
        <taxon>Spermatophyta</taxon>
        <taxon>Magnoliopsida</taxon>
        <taxon>Liliopsida</taxon>
        <taxon>Araceae</taxon>
        <taxon>Lemnoideae</taxon>
        <taxon>Spirodela</taxon>
    </lineage>
</organism>
<gene>
    <name evidence="1" type="ORF">SI8410_11015832</name>
</gene>